<protein>
    <submittedName>
        <fullName evidence="1">Uncharacterized protein</fullName>
    </submittedName>
</protein>
<sequence>MELSLLQNAVQEIKNNIYHAVVNAKFGQSVYENGLKAKTALIRSEKLIQKIHEITKISLYEEISRHKIKHQIHPPIGYDSPELDVWGLLKKKQQDIVILFSPSNREKIDQGPMKGQYDELGTKAAKQAVVIGVRSQLSSIDKNFDTLMERAFAETLNLRLKHPELVMGEVYLLAVREYDSQEMKKNKIAWKYRFTKAEKFISIFNAMSNRKDYQNTSELYKYERSALILADFSRNPVKIYKDMEELKKDSVVSKNFPENYSKLSPVNFSKDIIDTYMKRHGLF</sequence>
<proteinExistence type="predicted"/>
<reference evidence="1" key="1">
    <citation type="journal article" date="2021" name="Microb. Physiol.">
        <title>Proteogenomic Insights into the Physiology of Marine, Sulfate-Reducing, Filamentous Desulfonema limicola and Desulfonema magnum.</title>
        <authorList>
            <person name="Schnaars V."/>
            <person name="Wohlbrand L."/>
            <person name="Scheve S."/>
            <person name="Hinrichs C."/>
            <person name="Reinhardt R."/>
            <person name="Rabus R."/>
        </authorList>
    </citation>
    <scope>NUCLEOTIDE SEQUENCE</scope>
    <source>
        <strain evidence="1">5ac10</strain>
    </source>
</reference>
<keyword evidence="2" id="KW-1185">Reference proteome</keyword>
<gene>
    <name evidence="1" type="ORF">dnl_56830</name>
</gene>
<evidence type="ECO:0000313" key="2">
    <source>
        <dbReference type="Proteomes" id="UP000663720"/>
    </source>
</evidence>
<dbReference type="KEGG" id="dli:dnl_56830"/>
<dbReference type="EMBL" id="CP061799">
    <property type="protein sequence ID" value="QTA83285.1"/>
    <property type="molecule type" value="Genomic_DNA"/>
</dbReference>
<name>A0A975BDJ3_9BACT</name>
<dbReference type="RefSeq" id="WP_207689114.1">
    <property type="nucleotide sequence ID" value="NZ_CP061799.1"/>
</dbReference>
<organism evidence="1 2">
    <name type="scientific">Desulfonema limicola</name>
    <dbReference type="NCBI Taxonomy" id="45656"/>
    <lineage>
        <taxon>Bacteria</taxon>
        <taxon>Pseudomonadati</taxon>
        <taxon>Thermodesulfobacteriota</taxon>
        <taxon>Desulfobacteria</taxon>
        <taxon>Desulfobacterales</taxon>
        <taxon>Desulfococcaceae</taxon>
        <taxon>Desulfonema</taxon>
    </lineage>
</organism>
<accession>A0A975BDJ3</accession>
<evidence type="ECO:0000313" key="1">
    <source>
        <dbReference type="EMBL" id="QTA83285.1"/>
    </source>
</evidence>
<dbReference type="Proteomes" id="UP000663720">
    <property type="component" value="Chromosome"/>
</dbReference>
<dbReference type="AlphaFoldDB" id="A0A975BDJ3"/>